<evidence type="ECO:0000313" key="1">
    <source>
        <dbReference type="EMBL" id="KAF2474082.1"/>
    </source>
</evidence>
<dbReference type="Proteomes" id="UP000799755">
    <property type="component" value="Unassembled WGS sequence"/>
</dbReference>
<protein>
    <submittedName>
        <fullName evidence="1">Uncharacterized protein</fullName>
    </submittedName>
</protein>
<name>A0ACB6R6Y8_9PLEO</name>
<dbReference type="EMBL" id="MU003498">
    <property type="protein sequence ID" value="KAF2474082.1"/>
    <property type="molecule type" value="Genomic_DNA"/>
</dbReference>
<accession>A0ACB6R6Y8</accession>
<proteinExistence type="predicted"/>
<organism evidence="1 2">
    <name type="scientific">Lindgomyces ingoldianus</name>
    <dbReference type="NCBI Taxonomy" id="673940"/>
    <lineage>
        <taxon>Eukaryota</taxon>
        <taxon>Fungi</taxon>
        <taxon>Dikarya</taxon>
        <taxon>Ascomycota</taxon>
        <taxon>Pezizomycotina</taxon>
        <taxon>Dothideomycetes</taxon>
        <taxon>Pleosporomycetidae</taxon>
        <taxon>Pleosporales</taxon>
        <taxon>Lindgomycetaceae</taxon>
        <taxon>Lindgomyces</taxon>
    </lineage>
</organism>
<reference evidence="1" key="1">
    <citation type="journal article" date="2020" name="Stud. Mycol.">
        <title>101 Dothideomycetes genomes: a test case for predicting lifestyles and emergence of pathogens.</title>
        <authorList>
            <person name="Haridas S."/>
            <person name="Albert R."/>
            <person name="Binder M."/>
            <person name="Bloem J."/>
            <person name="Labutti K."/>
            <person name="Salamov A."/>
            <person name="Andreopoulos B."/>
            <person name="Baker S."/>
            <person name="Barry K."/>
            <person name="Bills G."/>
            <person name="Bluhm B."/>
            <person name="Cannon C."/>
            <person name="Castanera R."/>
            <person name="Culley D."/>
            <person name="Daum C."/>
            <person name="Ezra D."/>
            <person name="Gonzalez J."/>
            <person name="Henrissat B."/>
            <person name="Kuo A."/>
            <person name="Liang C."/>
            <person name="Lipzen A."/>
            <person name="Lutzoni F."/>
            <person name="Magnuson J."/>
            <person name="Mondo S."/>
            <person name="Nolan M."/>
            <person name="Ohm R."/>
            <person name="Pangilinan J."/>
            <person name="Park H.-J."/>
            <person name="Ramirez L."/>
            <person name="Alfaro M."/>
            <person name="Sun H."/>
            <person name="Tritt A."/>
            <person name="Yoshinaga Y."/>
            <person name="Zwiers L.-H."/>
            <person name="Turgeon B."/>
            <person name="Goodwin S."/>
            <person name="Spatafora J."/>
            <person name="Crous P."/>
            <person name="Grigoriev I."/>
        </authorList>
    </citation>
    <scope>NUCLEOTIDE SEQUENCE</scope>
    <source>
        <strain evidence="1">ATCC 200398</strain>
    </source>
</reference>
<evidence type="ECO:0000313" key="2">
    <source>
        <dbReference type="Proteomes" id="UP000799755"/>
    </source>
</evidence>
<comment type="caution">
    <text evidence="1">The sequence shown here is derived from an EMBL/GenBank/DDBJ whole genome shotgun (WGS) entry which is preliminary data.</text>
</comment>
<keyword evidence="2" id="KW-1185">Reference proteome</keyword>
<sequence length="327" mass="36419">MIQSVFLPSFYRTAINVSSTLRCEAYNQCVLDGAFLNQPSMISRFAVFRNSGQNEQRVDRIVLWEVAECNISAVAYTYSSVSVHNNQFMAGLIKTSPLVAVTSISDNRTQSPYSSLNLTTVNASQTFTVNSVDWYAVHRFLRTMVFKGSSLVGYKGVLTELNFGATLLHKADIGKVTSNIALGMTNRIRTGLNSTVAHGASLRDEPFVVVQWIWLVLPVFTVLASTVFLQVTVVLNQMHDAVLWKSSSVALLSRQIPDWSLQVPENLTSQVELKAAVKSVRLVLSKDQNLCLVDTDCSKKFSILEVWTCWKDFRVTVVIIIECRFGA</sequence>
<gene>
    <name evidence="1" type="ORF">BDR25DRAFT_385537</name>
</gene>